<feature type="chain" id="PRO_5023108923" evidence="4">
    <location>
        <begin position="29"/>
        <end position="532"/>
    </location>
</feature>
<gene>
    <name evidence="6" type="ORF">F0Q34_09515</name>
</gene>
<dbReference type="GO" id="GO:0030288">
    <property type="term" value="C:outer membrane-bounded periplasmic space"/>
    <property type="evidence" value="ECO:0007669"/>
    <property type="project" value="UniProtKB-ARBA"/>
</dbReference>
<name>A0A5B2TG84_9PROT</name>
<organism evidence="6 7">
    <name type="scientific">Teichococcus oryzae</name>
    <dbReference type="NCBI Taxonomy" id="1608942"/>
    <lineage>
        <taxon>Bacteria</taxon>
        <taxon>Pseudomonadati</taxon>
        <taxon>Pseudomonadota</taxon>
        <taxon>Alphaproteobacteria</taxon>
        <taxon>Acetobacterales</taxon>
        <taxon>Roseomonadaceae</taxon>
        <taxon>Roseomonas</taxon>
    </lineage>
</organism>
<dbReference type="EMBL" id="VUKA01000003">
    <property type="protein sequence ID" value="KAA2213467.1"/>
    <property type="molecule type" value="Genomic_DNA"/>
</dbReference>
<dbReference type="PROSITE" id="PS51318">
    <property type="entry name" value="TAT"/>
    <property type="match status" value="1"/>
</dbReference>
<dbReference type="CDD" id="cd08502">
    <property type="entry name" value="PBP2_NikA_DppA_OppA_like_16"/>
    <property type="match status" value="1"/>
</dbReference>
<dbReference type="Gene3D" id="3.10.105.10">
    <property type="entry name" value="Dipeptide-binding Protein, Domain 3"/>
    <property type="match status" value="1"/>
</dbReference>
<evidence type="ECO:0000256" key="4">
    <source>
        <dbReference type="SAM" id="SignalP"/>
    </source>
</evidence>
<protein>
    <submittedName>
        <fullName evidence="6">ABC transporter substrate-binding protein</fullName>
    </submittedName>
</protein>
<accession>A0A5B2TG84</accession>
<dbReference type="Gene3D" id="3.40.190.10">
    <property type="entry name" value="Periplasmic binding protein-like II"/>
    <property type="match status" value="1"/>
</dbReference>
<comment type="similarity">
    <text evidence="2">Belongs to the bacterial solute-binding protein 5 family.</text>
</comment>
<keyword evidence="3 4" id="KW-0732">Signal</keyword>
<comment type="subcellular location">
    <subcellularLocation>
        <location evidence="1">Periplasm</location>
    </subcellularLocation>
</comment>
<evidence type="ECO:0000259" key="5">
    <source>
        <dbReference type="Pfam" id="PF00496"/>
    </source>
</evidence>
<dbReference type="PIRSF" id="PIRSF002741">
    <property type="entry name" value="MppA"/>
    <property type="match status" value="1"/>
</dbReference>
<dbReference type="AlphaFoldDB" id="A0A5B2TG84"/>
<dbReference type="GO" id="GO:1904680">
    <property type="term" value="F:peptide transmembrane transporter activity"/>
    <property type="evidence" value="ECO:0007669"/>
    <property type="project" value="TreeGrafter"/>
</dbReference>
<evidence type="ECO:0000313" key="7">
    <source>
        <dbReference type="Proteomes" id="UP000322110"/>
    </source>
</evidence>
<evidence type="ECO:0000256" key="1">
    <source>
        <dbReference type="ARBA" id="ARBA00004418"/>
    </source>
</evidence>
<feature type="domain" description="Solute-binding protein family 5" evidence="5">
    <location>
        <begin position="77"/>
        <end position="429"/>
    </location>
</feature>
<evidence type="ECO:0000256" key="2">
    <source>
        <dbReference type="ARBA" id="ARBA00005695"/>
    </source>
</evidence>
<dbReference type="PANTHER" id="PTHR30290:SF38">
    <property type="entry name" value="D,D-DIPEPTIDE-BINDING PERIPLASMIC PROTEIN DDPA-RELATED"/>
    <property type="match status" value="1"/>
</dbReference>
<dbReference type="OrthoDB" id="7233744at2"/>
<comment type="caution">
    <text evidence="6">The sequence shown here is derived from an EMBL/GenBank/DDBJ whole genome shotgun (WGS) entry which is preliminary data.</text>
</comment>
<dbReference type="GO" id="GO:0015833">
    <property type="term" value="P:peptide transport"/>
    <property type="evidence" value="ECO:0007669"/>
    <property type="project" value="TreeGrafter"/>
</dbReference>
<evidence type="ECO:0000313" key="6">
    <source>
        <dbReference type="EMBL" id="KAA2213467.1"/>
    </source>
</evidence>
<sequence>MPRRRTLLQAASLLAAPFAAPLAMPRLAAAQAPRVLKFIPQSDLGVLDPVWSSAYVTRNHAMLVFDTLFGLDAQYRPQPQMLEGFAVERDGLAWRLVLREGLVFHDGEPVLARDCAASIRRWGARDAFGQTLMAATEEIAAPDDRTILIRLRKPFPLLPQALGKAGSSICAIMPQRLAETDPFKQVTEMVGSGPFRFLADERVAGARVAYARHAAYRPRPGGAAEFTAGPKQAHLDRVEWHVMPDGGTAAAALQAGEADWWENPAADLLPLLRRARGVRVELLEDYGYIGCMRFNQLQPPFNNPAVRQAVLGAIRQADFMQAVAGTDPSLWEDGVGFFAPDTPLASDTGLEKMAPRDPAAVKQALQQAGYDGRPVVVLNPTDLAPLKALADVGADALQRAGFTVDVQAMDWGSVVQKLANTGPASEGGWNVFHTFWAGLDQLNPAVHSYLRGNGRNAGRGWPDAPALEALRERWLAAGTEAEQKQIAMAMQRQALLDVPYIPLGQYKVPAAFRDDLSGLLRAFPLFWNVRRG</sequence>
<dbReference type="RefSeq" id="WP_149811971.1">
    <property type="nucleotide sequence ID" value="NZ_VUKA01000003.1"/>
</dbReference>
<dbReference type="SUPFAM" id="SSF53850">
    <property type="entry name" value="Periplasmic binding protein-like II"/>
    <property type="match status" value="1"/>
</dbReference>
<proteinExistence type="inferred from homology"/>
<reference evidence="6 7" key="1">
    <citation type="journal article" date="2015" name="Int. J. Syst. Evol. Microbiol.">
        <title>Roseomonas oryzae sp. nov., isolated from paddy rhizosphere soil.</title>
        <authorList>
            <person name="Ramaprasad E.V."/>
            <person name="Sasikala Ch."/>
            <person name="Ramana Ch.V."/>
        </authorList>
    </citation>
    <scope>NUCLEOTIDE SEQUENCE [LARGE SCALE GENOMIC DNA]</scope>
    <source>
        <strain evidence="6 7">KCTC 42542</strain>
    </source>
</reference>
<evidence type="ECO:0000256" key="3">
    <source>
        <dbReference type="ARBA" id="ARBA00022729"/>
    </source>
</evidence>
<dbReference type="GO" id="GO:0043190">
    <property type="term" value="C:ATP-binding cassette (ABC) transporter complex"/>
    <property type="evidence" value="ECO:0007669"/>
    <property type="project" value="InterPro"/>
</dbReference>
<dbReference type="InterPro" id="IPR030678">
    <property type="entry name" value="Peptide/Ni-bd"/>
</dbReference>
<dbReference type="InterPro" id="IPR039424">
    <property type="entry name" value="SBP_5"/>
</dbReference>
<dbReference type="PANTHER" id="PTHR30290">
    <property type="entry name" value="PERIPLASMIC BINDING COMPONENT OF ABC TRANSPORTER"/>
    <property type="match status" value="1"/>
</dbReference>
<keyword evidence="7" id="KW-1185">Reference proteome</keyword>
<feature type="signal peptide" evidence="4">
    <location>
        <begin position="1"/>
        <end position="28"/>
    </location>
</feature>
<dbReference type="InterPro" id="IPR000914">
    <property type="entry name" value="SBP_5_dom"/>
</dbReference>
<dbReference type="Pfam" id="PF00496">
    <property type="entry name" value="SBP_bac_5"/>
    <property type="match status" value="1"/>
</dbReference>
<dbReference type="InterPro" id="IPR006311">
    <property type="entry name" value="TAT_signal"/>
</dbReference>
<dbReference type="Proteomes" id="UP000322110">
    <property type="component" value="Unassembled WGS sequence"/>
</dbReference>